<sequence length="121" mass="13466">MSRRVLIALAATAALFAAPAPVAQAQTQYAQRCDTNLRITNNSSSSVRAIYFNPSSNRNWGPNRLGNSILQPRQSITFQLPQEDNYDFRISWGGNQAAEMRHTDICRISGVIITDDGLRVR</sequence>
<evidence type="ECO:0000313" key="2">
    <source>
        <dbReference type="EMBL" id="MBP0466403.1"/>
    </source>
</evidence>
<reference evidence="2 3" key="1">
    <citation type="submission" date="2021-03" db="EMBL/GenBank/DDBJ databases">
        <authorList>
            <person name="So Y."/>
        </authorList>
    </citation>
    <scope>NUCLEOTIDE SEQUENCE [LARGE SCALE GENOMIC DNA]</scope>
    <source>
        <strain evidence="2 3">PWR1</strain>
    </source>
</reference>
<organism evidence="2 3">
    <name type="scientific">Roseomonas nitratireducens</name>
    <dbReference type="NCBI Taxonomy" id="2820810"/>
    <lineage>
        <taxon>Bacteria</taxon>
        <taxon>Pseudomonadati</taxon>
        <taxon>Pseudomonadota</taxon>
        <taxon>Alphaproteobacteria</taxon>
        <taxon>Acetobacterales</taxon>
        <taxon>Roseomonadaceae</taxon>
        <taxon>Roseomonas</taxon>
    </lineage>
</organism>
<dbReference type="EMBL" id="JAGIYZ010000027">
    <property type="protein sequence ID" value="MBP0466403.1"/>
    <property type="molecule type" value="Genomic_DNA"/>
</dbReference>
<gene>
    <name evidence="2" type="ORF">J5Y09_20915</name>
</gene>
<keyword evidence="3" id="KW-1185">Reference proteome</keyword>
<proteinExistence type="predicted"/>
<name>A0ABS4AYF9_9PROT</name>
<evidence type="ECO:0000256" key="1">
    <source>
        <dbReference type="SAM" id="SignalP"/>
    </source>
</evidence>
<accession>A0ABS4AYF9</accession>
<evidence type="ECO:0000313" key="3">
    <source>
        <dbReference type="Proteomes" id="UP000680815"/>
    </source>
</evidence>
<keyword evidence="1" id="KW-0732">Signal</keyword>
<dbReference type="RefSeq" id="WP_209353802.1">
    <property type="nucleotide sequence ID" value="NZ_JAGIYZ010000027.1"/>
</dbReference>
<feature type="chain" id="PRO_5047290474" evidence="1">
    <location>
        <begin position="26"/>
        <end position="121"/>
    </location>
</feature>
<protein>
    <submittedName>
        <fullName evidence="2">Uncharacterized protein</fullName>
    </submittedName>
</protein>
<dbReference type="Proteomes" id="UP000680815">
    <property type="component" value="Unassembled WGS sequence"/>
</dbReference>
<feature type="signal peptide" evidence="1">
    <location>
        <begin position="1"/>
        <end position="25"/>
    </location>
</feature>
<comment type="caution">
    <text evidence="2">The sequence shown here is derived from an EMBL/GenBank/DDBJ whole genome shotgun (WGS) entry which is preliminary data.</text>
</comment>